<dbReference type="InterPro" id="IPR006352">
    <property type="entry name" value="GlmM_bact"/>
</dbReference>
<dbReference type="InterPro" id="IPR050060">
    <property type="entry name" value="Phosphoglucosamine_mutase"/>
</dbReference>
<dbReference type="InterPro" id="IPR005844">
    <property type="entry name" value="A-D-PHexomutase_a/b/a-I"/>
</dbReference>
<gene>
    <name evidence="9 16" type="primary">glmM</name>
    <name evidence="16" type="ORF">LKD48_00195</name>
</gene>
<dbReference type="GO" id="GO:0009252">
    <property type="term" value="P:peptidoglycan biosynthetic process"/>
    <property type="evidence" value="ECO:0007669"/>
    <property type="project" value="TreeGrafter"/>
</dbReference>
<dbReference type="RefSeq" id="WP_227100891.1">
    <property type="nucleotide sequence ID" value="NZ_JAJEQN010000001.1"/>
</dbReference>
<dbReference type="PANTHER" id="PTHR42946:SF1">
    <property type="entry name" value="PHOSPHOGLUCOMUTASE (ALPHA-D-GLUCOSE-1,6-BISPHOSPHATE-DEPENDENT)"/>
    <property type="match status" value="1"/>
</dbReference>
<evidence type="ECO:0000256" key="7">
    <source>
        <dbReference type="ARBA" id="ARBA00066330"/>
    </source>
</evidence>
<dbReference type="Gene3D" id="3.40.120.10">
    <property type="entry name" value="Alpha-D-Glucose-1,6-Bisphosphate, subunit A, domain 3"/>
    <property type="match status" value="3"/>
</dbReference>
<dbReference type="GO" id="GO:0004615">
    <property type="term" value="F:phosphomannomutase activity"/>
    <property type="evidence" value="ECO:0007669"/>
    <property type="project" value="TreeGrafter"/>
</dbReference>
<dbReference type="EC" id="5.4.2.10" evidence="7 9"/>
<evidence type="ECO:0000256" key="3">
    <source>
        <dbReference type="ARBA" id="ARBA00022723"/>
    </source>
</evidence>
<protein>
    <recommendedName>
        <fullName evidence="8 9">Phosphoglucosamine mutase</fullName>
        <ecNumber evidence="7 9">5.4.2.10</ecNumber>
    </recommendedName>
</protein>
<dbReference type="PRINTS" id="PR00509">
    <property type="entry name" value="PGMPMM"/>
</dbReference>
<keyword evidence="3 9" id="KW-0479">Metal-binding</keyword>
<dbReference type="Pfam" id="PF02879">
    <property type="entry name" value="PGM_PMM_II"/>
    <property type="match status" value="1"/>
</dbReference>
<evidence type="ECO:0000256" key="1">
    <source>
        <dbReference type="ARBA" id="ARBA00010231"/>
    </source>
</evidence>
<evidence type="ECO:0000256" key="10">
    <source>
        <dbReference type="RuleBase" id="RU004326"/>
    </source>
</evidence>
<accession>A0AAE3E1Q5</accession>
<dbReference type="GO" id="GO:0005975">
    <property type="term" value="P:carbohydrate metabolic process"/>
    <property type="evidence" value="ECO:0007669"/>
    <property type="project" value="InterPro"/>
</dbReference>
<dbReference type="PANTHER" id="PTHR42946">
    <property type="entry name" value="PHOSPHOHEXOSE MUTASE"/>
    <property type="match status" value="1"/>
</dbReference>
<dbReference type="NCBIfam" id="TIGR01455">
    <property type="entry name" value="glmM"/>
    <property type="match status" value="1"/>
</dbReference>
<evidence type="ECO:0000256" key="5">
    <source>
        <dbReference type="ARBA" id="ARBA00023235"/>
    </source>
</evidence>
<dbReference type="CDD" id="cd05802">
    <property type="entry name" value="GlmM"/>
    <property type="match status" value="1"/>
</dbReference>
<dbReference type="InterPro" id="IPR036900">
    <property type="entry name" value="A-D-PHexomutase_C_sf"/>
</dbReference>
<dbReference type="GO" id="GO:0008966">
    <property type="term" value="F:phosphoglucosamine mutase activity"/>
    <property type="evidence" value="ECO:0007669"/>
    <property type="project" value="UniProtKB-UniRule"/>
</dbReference>
<dbReference type="SUPFAM" id="SSF53738">
    <property type="entry name" value="Phosphoglucomutase, first 3 domains"/>
    <property type="match status" value="3"/>
</dbReference>
<keyword evidence="17" id="KW-1185">Reference proteome</keyword>
<dbReference type="Pfam" id="PF02880">
    <property type="entry name" value="PGM_PMM_III"/>
    <property type="match status" value="1"/>
</dbReference>
<dbReference type="Pfam" id="PF02878">
    <property type="entry name" value="PGM_PMM_I"/>
    <property type="match status" value="1"/>
</dbReference>
<dbReference type="InterPro" id="IPR005841">
    <property type="entry name" value="Alpha-D-phosphohexomutase_SF"/>
</dbReference>
<dbReference type="Pfam" id="PF00408">
    <property type="entry name" value="PGM_PMM_IV"/>
    <property type="match status" value="1"/>
</dbReference>
<dbReference type="AlphaFoldDB" id="A0AAE3E1Q5"/>
<feature type="modified residue" description="Phosphoserine" evidence="9">
    <location>
        <position position="99"/>
    </location>
</feature>
<feature type="binding site" evidence="9">
    <location>
        <position position="241"/>
    </location>
    <ligand>
        <name>Mg(2+)</name>
        <dbReference type="ChEBI" id="CHEBI:18420"/>
    </ligand>
</feature>
<keyword evidence="4 9" id="KW-0460">Magnesium</keyword>
<evidence type="ECO:0000313" key="17">
    <source>
        <dbReference type="Proteomes" id="UP001198200"/>
    </source>
</evidence>
<comment type="catalytic activity">
    <reaction evidence="6 9 11">
        <text>alpha-D-glucosamine 1-phosphate = D-glucosamine 6-phosphate</text>
        <dbReference type="Rhea" id="RHEA:23424"/>
        <dbReference type="ChEBI" id="CHEBI:58516"/>
        <dbReference type="ChEBI" id="CHEBI:58725"/>
        <dbReference type="EC" id="5.4.2.10"/>
    </reaction>
</comment>
<dbReference type="GO" id="GO:0006048">
    <property type="term" value="P:UDP-N-acetylglucosamine biosynthetic process"/>
    <property type="evidence" value="ECO:0007669"/>
    <property type="project" value="TreeGrafter"/>
</dbReference>
<dbReference type="GO" id="GO:0005829">
    <property type="term" value="C:cytosol"/>
    <property type="evidence" value="ECO:0007669"/>
    <property type="project" value="TreeGrafter"/>
</dbReference>
<comment type="function">
    <text evidence="9 11">Catalyzes the conversion of glucosamine-6-phosphate to glucosamine-1-phosphate.</text>
</comment>
<evidence type="ECO:0000256" key="9">
    <source>
        <dbReference type="HAMAP-Rule" id="MF_01554"/>
    </source>
</evidence>
<dbReference type="Gene3D" id="3.30.310.50">
    <property type="entry name" value="Alpha-D-phosphohexomutase, C-terminal domain"/>
    <property type="match status" value="1"/>
</dbReference>
<dbReference type="FunFam" id="3.30.310.50:FF:000001">
    <property type="entry name" value="Phosphoglucosamine mutase"/>
    <property type="match status" value="1"/>
</dbReference>
<feature type="binding site" evidence="9">
    <location>
        <position position="239"/>
    </location>
    <ligand>
        <name>Mg(2+)</name>
        <dbReference type="ChEBI" id="CHEBI:18420"/>
    </ligand>
</feature>
<dbReference type="InterPro" id="IPR005843">
    <property type="entry name" value="A-D-PHexomutase_C"/>
</dbReference>
<dbReference type="InterPro" id="IPR005845">
    <property type="entry name" value="A-D-PHexomutase_a/b/a-II"/>
</dbReference>
<keyword evidence="5 9" id="KW-0413">Isomerase</keyword>
<dbReference type="InterPro" id="IPR005846">
    <property type="entry name" value="A-D-PHexomutase_a/b/a-III"/>
</dbReference>
<dbReference type="EMBL" id="JAJEQN010000001">
    <property type="protein sequence ID" value="MCC2220069.1"/>
    <property type="molecule type" value="Genomic_DNA"/>
</dbReference>
<feature type="binding site" evidence="9">
    <location>
        <position position="243"/>
    </location>
    <ligand>
        <name>Mg(2+)</name>
        <dbReference type="ChEBI" id="CHEBI:18420"/>
    </ligand>
</feature>
<evidence type="ECO:0000259" key="12">
    <source>
        <dbReference type="Pfam" id="PF00408"/>
    </source>
</evidence>
<evidence type="ECO:0000313" key="16">
    <source>
        <dbReference type="EMBL" id="MCC2220069.1"/>
    </source>
</evidence>
<comment type="cofactor">
    <cofactor evidence="9">
        <name>Mg(2+)</name>
        <dbReference type="ChEBI" id="CHEBI:18420"/>
    </cofactor>
    <text evidence="9">Binds 1 Mg(2+) ion per subunit.</text>
</comment>
<evidence type="ECO:0000256" key="6">
    <source>
        <dbReference type="ARBA" id="ARBA00050364"/>
    </source>
</evidence>
<evidence type="ECO:0000259" key="14">
    <source>
        <dbReference type="Pfam" id="PF02879"/>
    </source>
</evidence>
<dbReference type="PROSITE" id="PS00710">
    <property type="entry name" value="PGM_PMM"/>
    <property type="match status" value="1"/>
</dbReference>
<dbReference type="GO" id="GO:0000287">
    <property type="term" value="F:magnesium ion binding"/>
    <property type="evidence" value="ECO:0007669"/>
    <property type="project" value="UniProtKB-UniRule"/>
</dbReference>
<evidence type="ECO:0000256" key="4">
    <source>
        <dbReference type="ARBA" id="ARBA00022842"/>
    </source>
</evidence>
<evidence type="ECO:0000259" key="13">
    <source>
        <dbReference type="Pfam" id="PF02878"/>
    </source>
</evidence>
<dbReference type="SUPFAM" id="SSF55957">
    <property type="entry name" value="Phosphoglucomutase, C-terminal domain"/>
    <property type="match status" value="1"/>
</dbReference>
<feature type="active site" description="Phosphoserine intermediate" evidence="9">
    <location>
        <position position="99"/>
    </location>
</feature>
<sequence>MGKYFGTDGFRGEANVDLTVEHAFEVGRFIGWYFGKEHKCKVVIGKDTRRSSYMFEYALVAGLTASGADAYLLHVTTTPSVSYVVRTEDFDCGIMISASHNPFYDNGIKLINDKGEKMQEFVIDEIEKYLDEDKKNLPYATKENIGCTVDYAAGRNRYLGYLMSLALCSFRNMRVGLDCANGSAWMIAKNVFDALGAKTYVINNEPDGTNINTNCGSTHIQGLQALVKEKHLDVGFAFDGDADRCLCVDENGDVVDGDAILYICGKYLKNKGELADNTVVTTVMSNFGLYKAFDAAGISYEKTAVGDKYVYECMSENGYRLGGEQSGHIIFSKYAATGDGLITAIKMMEVMVLGKQTLSQLRRGFVSYPQKLTNVRVMDKAAAREDADVQAAVARITEELGDRGRILVRESGTEPLIRVMVEASDPDDCEKYVDQVVEVLRKNAHIRK</sequence>
<proteinExistence type="inferred from homology"/>
<dbReference type="Proteomes" id="UP001198200">
    <property type="component" value="Unassembled WGS sequence"/>
</dbReference>
<evidence type="ECO:0000256" key="8">
    <source>
        <dbReference type="ARBA" id="ARBA00068193"/>
    </source>
</evidence>
<dbReference type="InterPro" id="IPR016066">
    <property type="entry name" value="A-D-PHexomutase_CS"/>
</dbReference>
<organism evidence="16 17">
    <name type="scientific">Anthropogastromicrobium aceti</name>
    <dbReference type="NCBI Taxonomy" id="2981768"/>
    <lineage>
        <taxon>Bacteria</taxon>
        <taxon>Bacillati</taxon>
        <taxon>Bacillota</taxon>
        <taxon>Clostridia</taxon>
        <taxon>Lachnospirales</taxon>
        <taxon>Lachnospiraceae</taxon>
        <taxon>Anthropogastromicrobium</taxon>
    </lineage>
</organism>
<dbReference type="HAMAP" id="MF_01554_B">
    <property type="entry name" value="GlmM_B"/>
    <property type="match status" value="1"/>
</dbReference>
<feature type="domain" description="Alpha-D-phosphohexomutase C-terminal" evidence="12">
    <location>
        <begin position="372"/>
        <end position="438"/>
    </location>
</feature>
<feature type="domain" description="Alpha-D-phosphohexomutase alpha/beta/alpha" evidence="13">
    <location>
        <begin position="3"/>
        <end position="135"/>
    </location>
</feature>
<comment type="caution">
    <text evidence="16">The sequence shown here is derived from an EMBL/GenBank/DDBJ whole genome shotgun (WGS) entry which is preliminary data.</text>
</comment>
<reference evidence="16 17" key="1">
    <citation type="submission" date="2021-10" db="EMBL/GenBank/DDBJ databases">
        <title>Anaerobic single-cell dispensing facilitates the cultivation of human gut bacteria.</title>
        <authorList>
            <person name="Afrizal A."/>
        </authorList>
    </citation>
    <scope>NUCLEOTIDE SEQUENCE [LARGE SCALE GENOMIC DNA]</scope>
    <source>
        <strain evidence="16 17">CLA-AA-H224</strain>
    </source>
</reference>
<dbReference type="FunFam" id="3.40.120.10:FF:000001">
    <property type="entry name" value="Phosphoglucosamine mutase"/>
    <property type="match status" value="1"/>
</dbReference>
<evidence type="ECO:0000256" key="2">
    <source>
        <dbReference type="ARBA" id="ARBA00022553"/>
    </source>
</evidence>
<comment type="similarity">
    <text evidence="1 9 10">Belongs to the phosphohexose mutase family.</text>
</comment>
<feature type="domain" description="Alpha-D-phosphohexomutase alpha/beta/alpha" evidence="15">
    <location>
        <begin position="256"/>
        <end position="363"/>
    </location>
</feature>
<dbReference type="InterPro" id="IPR016055">
    <property type="entry name" value="A-D-PHexomutase_a/b/a-I/II/III"/>
</dbReference>
<feature type="domain" description="Alpha-D-phosphohexomutase alpha/beta/alpha" evidence="14">
    <location>
        <begin position="169"/>
        <end position="252"/>
    </location>
</feature>
<evidence type="ECO:0000259" key="15">
    <source>
        <dbReference type="Pfam" id="PF02880"/>
    </source>
</evidence>
<name>A0AAE3E1Q5_9FIRM</name>
<comment type="PTM">
    <text evidence="9">Activated by phosphorylation.</text>
</comment>
<dbReference type="FunFam" id="3.40.120.10:FF:000002">
    <property type="entry name" value="Phosphoglucosamine mutase"/>
    <property type="match status" value="1"/>
</dbReference>
<keyword evidence="2 9" id="KW-0597">Phosphoprotein</keyword>
<feature type="binding site" description="via phosphate group" evidence="9">
    <location>
        <position position="99"/>
    </location>
    <ligand>
        <name>Mg(2+)</name>
        <dbReference type="ChEBI" id="CHEBI:18420"/>
    </ligand>
</feature>
<evidence type="ECO:0000256" key="11">
    <source>
        <dbReference type="RuleBase" id="RU004327"/>
    </source>
</evidence>